<evidence type="ECO:0000313" key="9">
    <source>
        <dbReference type="EMBL" id="MFD2701280.1"/>
    </source>
</evidence>
<dbReference type="PROSITE" id="PS50850">
    <property type="entry name" value="MFS"/>
    <property type="match status" value="1"/>
</dbReference>
<evidence type="ECO:0000256" key="5">
    <source>
        <dbReference type="ARBA" id="ARBA00022989"/>
    </source>
</evidence>
<gene>
    <name evidence="9" type="ORF">ACFSVM_12455</name>
</gene>
<evidence type="ECO:0000256" key="1">
    <source>
        <dbReference type="ARBA" id="ARBA00004651"/>
    </source>
</evidence>
<dbReference type="SUPFAM" id="SSF103473">
    <property type="entry name" value="MFS general substrate transporter"/>
    <property type="match status" value="1"/>
</dbReference>
<name>A0ABW5SPF2_9BACL</name>
<accession>A0ABW5SPF2</accession>
<evidence type="ECO:0000256" key="6">
    <source>
        <dbReference type="ARBA" id="ARBA00023136"/>
    </source>
</evidence>
<dbReference type="InterPro" id="IPR020846">
    <property type="entry name" value="MFS_dom"/>
</dbReference>
<feature type="transmembrane region" description="Helical" evidence="7">
    <location>
        <begin position="367"/>
        <end position="387"/>
    </location>
</feature>
<feature type="transmembrane region" description="Helical" evidence="7">
    <location>
        <begin position="243"/>
        <end position="268"/>
    </location>
</feature>
<evidence type="ECO:0000256" key="2">
    <source>
        <dbReference type="ARBA" id="ARBA00007520"/>
    </source>
</evidence>
<keyword evidence="5 7" id="KW-1133">Transmembrane helix</keyword>
<dbReference type="InterPro" id="IPR011701">
    <property type="entry name" value="MFS"/>
</dbReference>
<dbReference type="CDD" id="cd17325">
    <property type="entry name" value="MFS_MdtG_SLC18_like"/>
    <property type="match status" value="1"/>
</dbReference>
<keyword evidence="3" id="KW-0813">Transport</keyword>
<evidence type="ECO:0000256" key="3">
    <source>
        <dbReference type="ARBA" id="ARBA00022448"/>
    </source>
</evidence>
<feature type="transmembrane region" description="Helical" evidence="7">
    <location>
        <begin position="12"/>
        <end position="32"/>
    </location>
</feature>
<sequence length="401" mass="43955">MSLYRSTKFPLFILMLNLFIALLGQGMVIPILPEYLKQFDAAGAAAGFLVAAFGAAQFIFSPIGGKLSDQMGRKKMIMFGLFLTVISDFMFAISNSLPLLYLARFIGGMGLGFMVPSNMAYVADITTSDTRAKGMGYLGAAMNLGMVLGPGLGGIIAEFGIRVPYFVAAGLGLIATVLTLLMPETLTEDKRLAASRKVREPIGQQISQSFRTPYFPYLILIFVITFGLVNYETVYALFVEQKYGYTAAQISIVITTGAIIGIIVQVWLLHRFIKWIGEIGLIRLSLVMTSISLLLMLFQVNLVYLLIVSSLFFAFNAFLRPTLSTLISNAAGDRQGYASGLNTTYTSLGTILGPLLAGILFDWHLNLPYILGSIVLLTALAITYNMNRSRHIYVKERKQVS</sequence>
<dbReference type="Pfam" id="PF07690">
    <property type="entry name" value="MFS_1"/>
    <property type="match status" value="1"/>
</dbReference>
<feature type="transmembrane region" description="Helical" evidence="7">
    <location>
        <begin position="99"/>
        <end position="123"/>
    </location>
</feature>
<feature type="transmembrane region" description="Helical" evidence="7">
    <location>
        <begin position="214"/>
        <end position="231"/>
    </location>
</feature>
<feature type="transmembrane region" description="Helical" evidence="7">
    <location>
        <begin position="135"/>
        <end position="157"/>
    </location>
</feature>
<dbReference type="EMBL" id="JBHUMJ010000002">
    <property type="protein sequence ID" value="MFD2701280.1"/>
    <property type="molecule type" value="Genomic_DNA"/>
</dbReference>
<reference evidence="10" key="1">
    <citation type="journal article" date="2019" name="Int. J. Syst. Evol. Microbiol.">
        <title>The Global Catalogue of Microorganisms (GCM) 10K type strain sequencing project: providing services to taxonomists for standard genome sequencing and annotation.</title>
        <authorList>
            <consortium name="The Broad Institute Genomics Platform"/>
            <consortium name="The Broad Institute Genome Sequencing Center for Infectious Disease"/>
            <person name="Wu L."/>
            <person name="Ma J."/>
        </authorList>
    </citation>
    <scope>NUCLEOTIDE SEQUENCE [LARGE SCALE GENOMIC DNA]</scope>
    <source>
        <strain evidence="10">KCTC 33849</strain>
    </source>
</reference>
<comment type="caution">
    <text evidence="9">The sequence shown here is derived from an EMBL/GenBank/DDBJ whole genome shotgun (WGS) entry which is preliminary data.</text>
</comment>
<dbReference type="PANTHER" id="PTHR23504">
    <property type="entry name" value="MAJOR FACILITATOR SUPERFAMILY DOMAIN-CONTAINING PROTEIN 10"/>
    <property type="match status" value="1"/>
</dbReference>
<dbReference type="Gene3D" id="1.20.1250.20">
    <property type="entry name" value="MFS general substrate transporter like domains"/>
    <property type="match status" value="1"/>
</dbReference>
<dbReference type="RefSeq" id="WP_379262445.1">
    <property type="nucleotide sequence ID" value="NZ_JBHUMJ010000002.1"/>
</dbReference>
<dbReference type="PRINTS" id="PR01035">
    <property type="entry name" value="TCRTETA"/>
</dbReference>
<organism evidence="9 10">
    <name type="scientific">Paenibacillus shunpengii</name>
    <dbReference type="NCBI Taxonomy" id="2054424"/>
    <lineage>
        <taxon>Bacteria</taxon>
        <taxon>Bacillati</taxon>
        <taxon>Bacillota</taxon>
        <taxon>Bacilli</taxon>
        <taxon>Bacillales</taxon>
        <taxon>Paenibacillaceae</taxon>
        <taxon>Paenibacillus</taxon>
    </lineage>
</organism>
<feature type="transmembrane region" description="Helical" evidence="7">
    <location>
        <begin position="76"/>
        <end position="93"/>
    </location>
</feature>
<evidence type="ECO:0000256" key="7">
    <source>
        <dbReference type="SAM" id="Phobius"/>
    </source>
</evidence>
<keyword evidence="4 7" id="KW-0812">Transmembrane</keyword>
<dbReference type="PROSITE" id="PS00216">
    <property type="entry name" value="SUGAR_TRANSPORT_1"/>
    <property type="match status" value="1"/>
</dbReference>
<keyword evidence="10" id="KW-1185">Reference proteome</keyword>
<protein>
    <submittedName>
        <fullName evidence="9">MFS transporter</fullName>
    </submittedName>
</protein>
<dbReference type="InterPro" id="IPR001958">
    <property type="entry name" value="Tet-R_TetA/multi-R_MdtG-like"/>
</dbReference>
<dbReference type="Proteomes" id="UP001597540">
    <property type="component" value="Unassembled WGS sequence"/>
</dbReference>
<evidence type="ECO:0000259" key="8">
    <source>
        <dbReference type="PROSITE" id="PS50850"/>
    </source>
</evidence>
<keyword evidence="6 7" id="KW-0472">Membrane</keyword>
<dbReference type="PANTHER" id="PTHR23504:SF115">
    <property type="entry name" value="MULTIDRUG RESISTANCE PROTEIN 2"/>
    <property type="match status" value="1"/>
</dbReference>
<feature type="transmembrane region" description="Helical" evidence="7">
    <location>
        <begin position="302"/>
        <end position="319"/>
    </location>
</feature>
<feature type="transmembrane region" description="Helical" evidence="7">
    <location>
        <begin position="163"/>
        <end position="182"/>
    </location>
</feature>
<proteinExistence type="inferred from homology"/>
<feature type="transmembrane region" description="Helical" evidence="7">
    <location>
        <begin position="340"/>
        <end position="361"/>
    </location>
</feature>
<evidence type="ECO:0000313" key="10">
    <source>
        <dbReference type="Proteomes" id="UP001597540"/>
    </source>
</evidence>
<dbReference type="InterPro" id="IPR005829">
    <property type="entry name" value="Sugar_transporter_CS"/>
</dbReference>
<feature type="transmembrane region" description="Helical" evidence="7">
    <location>
        <begin position="44"/>
        <end position="64"/>
    </location>
</feature>
<evidence type="ECO:0000256" key="4">
    <source>
        <dbReference type="ARBA" id="ARBA00022692"/>
    </source>
</evidence>
<feature type="domain" description="Major facilitator superfamily (MFS) profile" evidence="8">
    <location>
        <begin position="10"/>
        <end position="390"/>
    </location>
</feature>
<dbReference type="InterPro" id="IPR036259">
    <property type="entry name" value="MFS_trans_sf"/>
</dbReference>
<feature type="transmembrane region" description="Helical" evidence="7">
    <location>
        <begin position="275"/>
        <end position="296"/>
    </location>
</feature>
<comment type="subcellular location">
    <subcellularLocation>
        <location evidence="1">Cell membrane</location>
        <topology evidence="1">Multi-pass membrane protein</topology>
    </subcellularLocation>
</comment>
<comment type="similarity">
    <text evidence="2">Belongs to the major facilitator superfamily. TCR/Tet family.</text>
</comment>